<keyword evidence="4 6" id="KW-1133">Transmembrane helix</keyword>
<dbReference type="GO" id="GO:0016020">
    <property type="term" value="C:membrane"/>
    <property type="evidence" value="ECO:0007669"/>
    <property type="project" value="UniProtKB-SubCell"/>
</dbReference>
<dbReference type="OrthoDB" id="337685at2"/>
<feature type="transmembrane region" description="Helical" evidence="6">
    <location>
        <begin position="36"/>
        <end position="58"/>
    </location>
</feature>
<comment type="caution">
    <text evidence="8">The sequence shown here is derived from an EMBL/GenBank/DDBJ whole genome shotgun (WGS) entry which is preliminary data.</text>
</comment>
<feature type="domain" description="Lipid desaturase" evidence="7">
    <location>
        <begin position="80"/>
        <end position="253"/>
    </location>
</feature>
<feature type="transmembrane region" description="Helical" evidence="6">
    <location>
        <begin position="70"/>
        <end position="93"/>
    </location>
</feature>
<evidence type="ECO:0000256" key="1">
    <source>
        <dbReference type="ARBA" id="ARBA00004141"/>
    </source>
</evidence>
<accession>A0A4R2GWZ6</accession>
<dbReference type="InterPro" id="IPR019547">
    <property type="entry name" value="Lipid_desat"/>
</dbReference>
<evidence type="ECO:0000256" key="5">
    <source>
        <dbReference type="ARBA" id="ARBA00023136"/>
    </source>
</evidence>
<dbReference type="PANTHER" id="PTHR48230">
    <property type="match status" value="1"/>
</dbReference>
<evidence type="ECO:0000256" key="2">
    <source>
        <dbReference type="ARBA" id="ARBA00007620"/>
    </source>
</evidence>
<evidence type="ECO:0000313" key="8">
    <source>
        <dbReference type="EMBL" id="TCO15712.1"/>
    </source>
</evidence>
<organism evidence="8 9">
    <name type="scientific">Kribbella steppae</name>
    <dbReference type="NCBI Taxonomy" id="2512223"/>
    <lineage>
        <taxon>Bacteria</taxon>
        <taxon>Bacillati</taxon>
        <taxon>Actinomycetota</taxon>
        <taxon>Actinomycetes</taxon>
        <taxon>Propionibacteriales</taxon>
        <taxon>Kribbellaceae</taxon>
        <taxon>Kribbella</taxon>
    </lineage>
</organism>
<dbReference type="EMBL" id="SLWN01000021">
    <property type="protein sequence ID" value="TCO15712.1"/>
    <property type="molecule type" value="Genomic_DNA"/>
</dbReference>
<comment type="similarity">
    <text evidence="2">Belongs to the fatty acid desaturase CarF family.</text>
</comment>
<dbReference type="InterPro" id="IPR053335">
    <property type="entry name" value="Fatty_acid_desaturase_CarF"/>
</dbReference>
<feature type="transmembrane region" description="Helical" evidence="6">
    <location>
        <begin position="132"/>
        <end position="154"/>
    </location>
</feature>
<gene>
    <name evidence="8" type="ORF">EV652_12185</name>
</gene>
<protein>
    <submittedName>
        <fullName evidence="8">TMEM189-like protein</fullName>
    </submittedName>
</protein>
<keyword evidence="5 6" id="KW-0472">Membrane</keyword>
<sequence length="281" mass="31454">MYSDVPIGAAPKFVGPNESAPGAELFDPPPFRPGEIVSHIVGGLLNAAVCAIGLIHALRYADLSWTHTAWALCALVTATYLADLASGILHWMFDTWFDETRGAVRRMVLLVREHHIYPQRIFRYGLKQEFGLMSWFGLLGASPAIAASILGAGLPSDVRFALAIAGASYSIELAFSLELHKIGHIFKPGRTIKALQFAHLILSPEHHMKHHSREHDNNYCLVNGWADATLGRIGLFRTLEQIVSTATQARPRENDRRWRLRFGRWVEPDSLSGHHQLRRER</sequence>
<dbReference type="PANTHER" id="PTHR48230:SF1">
    <property type="entry name" value="LIPID DESATURASE DOMAIN-CONTAINING PROTEIN"/>
    <property type="match status" value="1"/>
</dbReference>
<name>A0A4R2GWZ6_9ACTN</name>
<evidence type="ECO:0000313" key="9">
    <source>
        <dbReference type="Proteomes" id="UP000294508"/>
    </source>
</evidence>
<evidence type="ECO:0000256" key="6">
    <source>
        <dbReference type="SAM" id="Phobius"/>
    </source>
</evidence>
<comment type="subcellular location">
    <subcellularLocation>
        <location evidence="1">Membrane</location>
        <topology evidence="1">Multi-pass membrane protein</topology>
    </subcellularLocation>
</comment>
<keyword evidence="3 6" id="KW-0812">Transmembrane</keyword>
<reference evidence="8 9" key="1">
    <citation type="journal article" date="2015" name="Stand. Genomic Sci.">
        <title>Genomic Encyclopedia of Bacterial and Archaeal Type Strains, Phase III: the genomes of soil and plant-associated and newly described type strains.</title>
        <authorList>
            <person name="Whitman W.B."/>
            <person name="Woyke T."/>
            <person name="Klenk H.P."/>
            <person name="Zhou Y."/>
            <person name="Lilburn T.G."/>
            <person name="Beck B.J."/>
            <person name="De Vos P."/>
            <person name="Vandamme P."/>
            <person name="Eisen J.A."/>
            <person name="Garrity G."/>
            <person name="Hugenholtz P."/>
            <person name="Kyrpides N.C."/>
        </authorList>
    </citation>
    <scope>NUCLEOTIDE SEQUENCE [LARGE SCALE GENOMIC DNA]</scope>
    <source>
        <strain evidence="8 9">VKM Ac-2572</strain>
    </source>
</reference>
<dbReference type="Pfam" id="PF10520">
    <property type="entry name" value="Lipid_desat"/>
    <property type="match status" value="1"/>
</dbReference>
<dbReference type="Proteomes" id="UP000294508">
    <property type="component" value="Unassembled WGS sequence"/>
</dbReference>
<evidence type="ECO:0000256" key="3">
    <source>
        <dbReference type="ARBA" id="ARBA00022692"/>
    </source>
</evidence>
<dbReference type="AlphaFoldDB" id="A0A4R2GWZ6"/>
<evidence type="ECO:0000259" key="7">
    <source>
        <dbReference type="Pfam" id="PF10520"/>
    </source>
</evidence>
<evidence type="ECO:0000256" key="4">
    <source>
        <dbReference type="ARBA" id="ARBA00022989"/>
    </source>
</evidence>
<proteinExistence type="inferred from homology"/>
<dbReference type="RefSeq" id="WP_132215652.1">
    <property type="nucleotide sequence ID" value="NZ_SLWN01000021.1"/>
</dbReference>
<keyword evidence="9" id="KW-1185">Reference proteome</keyword>